<dbReference type="InterPro" id="IPR001173">
    <property type="entry name" value="Glyco_trans_2-like"/>
</dbReference>
<dbReference type="PANTHER" id="PTHR43685">
    <property type="entry name" value="GLYCOSYLTRANSFERASE"/>
    <property type="match status" value="1"/>
</dbReference>
<organism evidence="2 3">
    <name type="scientific">Iningainema tapete BLCC-T55</name>
    <dbReference type="NCBI Taxonomy" id="2748662"/>
    <lineage>
        <taxon>Bacteria</taxon>
        <taxon>Bacillati</taxon>
        <taxon>Cyanobacteriota</taxon>
        <taxon>Cyanophyceae</taxon>
        <taxon>Nostocales</taxon>
        <taxon>Scytonemataceae</taxon>
        <taxon>Iningainema tapete</taxon>
    </lineage>
</organism>
<evidence type="ECO:0000313" key="3">
    <source>
        <dbReference type="Proteomes" id="UP000629098"/>
    </source>
</evidence>
<dbReference type="Proteomes" id="UP000629098">
    <property type="component" value="Unassembled WGS sequence"/>
</dbReference>
<reference evidence="2" key="1">
    <citation type="submission" date="2020-09" db="EMBL/GenBank/DDBJ databases">
        <title>Iningainema tapete sp. nov. (Scytonemataceae, Cyanobacteria) from greenhouses in central Florida (USA) produces two types of nodularin with biosynthetic potential for microcystin-LR and anabaenopeptins.</title>
        <authorList>
            <person name="Berthold D.E."/>
            <person name="Lefler F.W."/>
            <person name="Huang I.-S."/>
            <person name="Abdulla H."/>
            <person name="Zimba P.V."/>
            <person name="Laughinghouse H.D. IV."/>
        </authorList>
    </citation>
    <scope>NUCLEOTIDE SEQUENCE</scope>
    <source>
        <strain evidence="2">BLCCT55</strain>
    </source>
</reference>
<keyword evidence="3" id="KW-1185">Reference proteome</keyword>
<evidence type="ECO:0000259" key="1">
    <source>
        <dbReference type="Pfam" id="PF00535"/>
    </source>
</evidence>
<dbReference type="InterPro" id="IPR050834">
    <property type="entry name" value="Glycosyltransf_2"/>
</dbReference>
<gene>
    <name evidence="2" type="ORF">ICL16_04865</name>
</gene>
<evidence type="ECO:0000313" key="2">
    <source>
        <dbReference type="EMBL" id="MBD2771459.1"/>
    </source>
</evidence>
<name>A0A8J6XB94_9CYAN</name>
<dbReference type="NCBIfam" id="NF038302">
    <property type="entry name" value="EPS_HpsE"/>
    <property type="match status" value="1"/>
</dbReference>
<dbReference type="PANTHER" id="PTHR43685:SF3">
    <property type="entry name" value="SLR2126 PROTEIN"/>
    <property type="match status" value="1"/>
</dbReference>
<dbReference type="SUPFAM" id="SSF53448">
    <property type="entry name" value="Nucleotide-diphospho-sugar transferases"/>
    <property type="match status" value="1"/>
</dbReference>
<feature type="domain" description="Glycosyltransferase 2-like" evidence="1">
    <location>
        <begin position="9"/>
        <end position="161"/>
    </location>
</feature>
<dbReference type="Pfam" id="PF00535">
    <property type="entry name" value="Glycos_transf_2"/>
    <property type="match status" value="1"/>
</dbReference>
<accession>A0A8J6XB94</accession>
<dbReference type="AlphaFoldDB" id="A0A8J6XB94"/>
<dbReference type="RefSeq" id="WP_190825754.1">
    <property type="nucleotide sequence ID" value="NZ_CAWPPI010000025.1"/>
</dbReference>
<dbReference type="InterPro" id="IPR029044">
    <property type="entry name" value="Nucleotide-diphossugar_trans"/>
</dbReference>
<dbReference type="Gene3D" id="3.90.550.10">
    <property type="entry name" value="Spore Coat Polysaccharide Biosynthesis Protein SpsA, Chain A"/>
    <property type="match status" value="1"/>
</dbReference>
<sequence>MDNTFLDFTIAIPTFNGENRLPKLLERLRAQIGVEHLKWEIIIVDNNSTDKTAEVVRNYQTSFDNDCPLRYFLETEQGAAFARLRAVREAKGELIGFLDDDNLPTLDWVKEAVLFGKEYPQAGAWGGQIHGDYEIKPPDNFTRIQSLFAIRERGEKPNLYDPDNLSLPPGAALVIRKQAWCESVPQKFILKGRLGQIMVGGEDLEPLLYIHKAGWQIWYNPTMHTFHQIPKWRLEKDYLITLARGCGLSICQLRLLTVEHWRKPIVFVRTFVGNLRRVLQHFIKYRGQLQSDAIAMSEMEFYLSSMMSPFYVLKRSLRREGRRQRAEGRSKK</sequence>
<proteinExistence type="predicted"/>
<dbReference type="CDD" id="cd00761">
    <property type="entry name" value="Glyco_tranf_GTA_type"/>
    <property type="match status" value="1"/>
</dbReference>
<protein>
    <submittedName>
        <fullName evidence="2">Glycosyltransferase family 2 protein</fullName>
    </submittedName>
</protein>
<comment type="caution">
    <text evidence="2">The sequence shown here is derived from an EMBL/GenBank/DDBJ whole genome shotgun (WGS) entry which is preliminary data.</text>
</comment>
<dbReference type="EMBL" id="JACXAE010000025">
    <property type="protein sequence ID" value="MBD2771459.1"/>
    <property type="molecule type" value="Genomic_DNA"/>
</dbReference>